<reference evidence="1" key="1">
    <citation type="submission" date="2018-05" db="EMBL/GenBank/DDBJ databases">
        <authorList>
            <person name="Lanie J.A."/>
            <person name="Ng W.-L."/>
            <person name="Kazmierczak K.M."/>
            <person name="Andrzejewski T.M."/>
            <person name="Davidsen T.M."/>
            <person name="Wayne K.J."/>
            <person name="Tettelin H."/>
            <person name="Glass J.I."/>
            <person name="Rusch D."/>
            <person name="Podicherti R."/>
            <person name="Tsui H.-C.T."/>
            <person name="Winkler M.E."/>
        </authorList>
    </citation>
    <scope>NUCLEOTIDE SEQUENCE</scope>
</reference>
<organism evidence="1">
    <name type="scientific">marine metagenome</name>
    <dbReference type="NCBI Taxonomy" id="408172"/>
    <lineage>
        <taxon>unclassified sequences</taxon>
        <taxon>metagenomes</taxon>
        <taxon>ecological metagenomes</taxon>
    </lineage>
</organism>
<dbReference type="SUPFAM" id="SSF63411">
    <property type="entry name" value="LuxS/MPP-like metallohydrolase"/>
    <property type="match status" value="1"/>
</dbReference>
<protein>
    <recommendedName>
        <fullName evidence="2">Peptidase M16 C-terminal domain-containing protein</fullName>
    </recommendedName>
</protein>
<evidence type="ECO:0008006" key="2">
    <source>
        <dbReference type="Google" id="ProtNLM"/>
    </source>
</evidence>
<dbReference type="AlphaFoldDB" id="A0A382YT92"/>
<dbReference type="GO" id="GO:0046872">
    <property type="term" value="F:metal ion binding"/>
    <property type="evidence" value="ECO:0007669"/>
    <property type="project" value="InterPro"/>
</dbReference>
<dbReference type="InterPro" id="IPR011249">
    <property type="entry name" value="Metalloenz_LuxS/M16"/>
</dbReference>
<dbReference type="EMBL" id="UINC01178376">
    <property type="protein sequence ID" value="SVD86496.1"/>
    <property type="molecule type" value="Genomic_DNA"/>
</dbReference>
<accession>A0A382YT92</accession>
<dbReference type="Gene3D" id="3.30.830.10">
    <property type="entry name" value="Metalloenzyme, LuxS/M16 peptidase-like"/>
    <property type="match status" value="1"/>
</dbReference>
<sequence>MPKYNDTIFLNQSDEEQTTILFRIVNKNKKLVLDTARNAREKLIYDLIIGIVNARFNALNDKGKMNYDLALLGRYSITSKTDTFLIAGLLKEDEIKEGLKTILIELERIKQNGFIEKELELFKKKQVSFTEQALKSKKTRENNSHVSEISRNFLEDEFVVGEERETELDKKLLKTINVSDLNEAFKKWFKYDDRIVNFRYPKKIGNKITKDVFLSIEKQIKNIQLAQYEFTLDDKPLIEKEL</sequence>
<gene>
    <name evidence="1" type="ORF">METZ01_LOCUS439350</name>
</gene>
<name>A0A382YT92_9ZZZZ</name>
<evidence type="ECO:0000313" key="1">
    <source>
        <dbReference type="EMBL" id="SVD86496.1"/>
    </source>
</evidence>
<proteinExistence type="predicted"/>
<feature type="non-terminal residue" evidence="1">
    <location>
        <position position="242"/>
    </location>
</feature>